<sequence length="276" mass="31722">MNALFCLLLGMLVSQPIWAQGDSVQREHKNIVRRSAVDHDEEIMYYGKHNEYFTVRVFLKNGALFRQDSYSILPKTLAGGIQLDSVSRILRHGPTKIMYPTGQTRISCEYKDNSLNGPFMVLYEDGAVKRREYYRNGRLTRSQCYTPDGEKQNCIPFYQAAQFLGKPTDLSTYLKQKFGLLIDDERIRRITATLSINEIGQVTRVGVVVNADPSANTRMPDAVSYAQQVIRNMPEWTPEKFNWKPAMNDGIAIPSTCFLTVFRIYGTMQYRLNYQL</sequence>
<dbReference type="RefSeq" id="WP_381502226.1">
    <property type="nucleotide sequence ID" value="NZ_JBHUOM010000012.1"/>
</dbReference>
<dbReference type="SUPFAM" id="SSF82185">
    <property type="entry name" value="Histone H3 K4-specific methyltransferase SET7/9 N-terminal domain"/>
    <property type="match status" value="1"/>
</dbReference>
<accession>A0ABW6AHS7</accession>
<proteinExistence type="predicted"/>
<organism evidence="2 3">
    <name type="scientific">Spirosoma flavum</name>
    <dbReference type="NCBI Taxonomy" id="2048557"/>
    <lineage>
        <taxon>Bacteria</taxon>
        <taxon>Pseudomonadati</taxon>
        <taxon>Bacteroidota</taxon>
        <taxon>Cytophagia</taxon>
        <taxon>Cytophagales</taxon>
        <taxon>Cytophagaceae</taxon>
        <taxon>Spirosoma</taxon>
    </lineage>
</organism>
<feature type="signal peptide" evidence="1">
    <location>
        <begin position="1"/>
        <end position="19"/>
    </location>
</feature>
<dbReference type="Gene3D" id="2.20.110.10">
    <property type="entry name" value="Histone H3 K4-specific methyltransferase SET7/9 N-terminal domain"/>
    <property type="match status" value="1"/>
</dbReference>
<name>A0ABW6AHS7_9BACT</name>
<evidence type="ECO:0000256" key="1">
    <source>
        <dbReference type="SAM" id="SignalP"/>
    </source>
</evidence>
<comment type="caution">
    <text evidence="2">The sequence shown here is derived from an EMBL/GenBank/DDBJ whole genome shotgun (WGS) entry which is preliminary data.</text>
</comment>
<protein>
    <submittedName>
        <fullName evidence="2">Toxin-antitoxin system YwqK family antitoxin</fullName>
    </submittedName>
</protein>
<evidence type="ECO:0000313" key="3">
    <source>
        <dbReference type="Proteomes" id="UP001597512"/>
    </source>
</evidence>
<gene>
    <name evidence="2" type="ORF">ACFS25_14735</name>
</gene>
<dbReference type="Proteomes" id="UP001597512">
    <property type="component" value="Unassembled WGS sequence"/>
</dbReference>
<feature type="chain" id="PRO_5046952407" evidence="1">
    <location>
        <begin position="20"/>
        <end position="276"/>
    </location>
</feature>
<reference evidence="3" key="1">
    <citation type="journal article" date="2019" name="Int. J. Syst. Evol. Microbiol.">
        <title>The Global Catalogue of Microorganisms (GCM) 10K type strain sequencing project: providing services to taxonomists for standard genome sequencing and annotation.</title>
        <authorList>
            <consortium name="The Broad Institute Genomics Platform"/>
            <consortium name="The Broad Institute Genome Sequencing Center for Infectious Disease"/>
            <person name="Wu L."/>
            <person name="Ma J."/>
        </authorList>
    </citation>
    <scope>NUCLEOTIDE SEQUENCE [LARGE SCALE GENOMIC DNA]</scope>
    <source>
        <strain evidence="3">KCTC 52490</strain>
    </source>
</reference>
<evidence type="ECO:0000313" key="2">
    <source>
        <dbReference type="EMBL" id="MFD2935046.1"/>
    </source>
</evidence>
<keyword evidence="3" id="KW-1185">Reference proteome</keyword>
<dbReference type="EMBL" id="JBHUOM010000012">
    <property type="protein sequence ID" value="MFD2935046.1"/>
    <property type="molecule type" value="Genomic_DNA"/>
</dbReference>
<keyword evidence="1" id="KW-0732">Signal</keyword>